<keyword evidence="4" id="KW-0238">DNA-binding</keyword>
<dbReference type="InterPro" id="IPR045076">
    <property type="entry name" value="MutS"/>
</dbReference>
<evidence type="ECO:0000256" key="2">
    <source>
        <dbReference type="ARBA" id="ARBA00022763"/>
    </source>
</evidence>
<feature type="compositionally biased region" description="Low complexity" evidence="5">
    <location>
        <begin position="26"/>
        <end position="35"/>
    </location>
</feature>
<name>A0A498IQE8_MALDO</name>
<dbReference type="PANTHER" id="PTHR11361">
    <property type="entry name" value="DNA MISMATCH REPAIR PROTEIN MUTS FAMILY MEMBER"/>
    <property type="match status" value="1"/>
</dbReference>
<dbReference type="InterPro" id="IPR027417">
    <property type="entry name" value="P-loop_NTPase"/>
</dbReference>
<dbReference type="PANTHER" id="PTHR11361:SF150">
    <property type="entry name" value="DNA MISMATCH REPAIR PROTEIN MSH6"/>
    <property type="match status" value="1"/>
</dbReference>
<feature type="signal peptide" evidence="6">
    <location>
        <begin position="1"/>
        <end position="16"/>
    </location>
</feature>
<dbReference type="GO" id="GO:0005634">
    <property type="term" value="C:nucleus"/>
    <property type="evidence" value="ECO:0007669"/>
    <property type="project" value="TreeGrafter"/>
</dbReference>
<keyword evidence="2" id="KW-0227">DNA damage</keyword>
<evidence type="ECO:0000256" key="4">
    <source>
        <dbReference type="ARBA" id="ARBA00023125"/>
    </source>
</evidence>
<dbReference type="STRING" id="3750.A0A498IQE8"/>
<dbReference type="Proteomes" id="UP000290289">
    <property type="component" value="Chromosome 11"/>
</dbReference>
<keyword evidence="3" id="KW-0067">ATP-binding</keyword>
<evidence type="ECO:0000313" key="9">
    <source>
        <dbReference type="Proteomes" id="UP000290289"/>
    </source>
</evidence>
<dbReference type="GO" id="GO:0140664">
    <property type="term" value="F:ATP-dependent DNA damage sensor activity"/>
    <property type="evidence" value="ECO:0007669"/>
    <property type="project" value="InterPro"/>
</dbReference>
<protein>
    <recommendedName>
        <fullName evidence="7">DNA mismatch repair proteins mutS family domain-containing protein</fullName>
    </recommendedName>
</protein>
<dbReference type="AlphaFoldDB" id="A0A498IQE8"/>
<comment type="caution">
    <text evidence="8">The sequence shown here is derived from an EMBL/GenBank/DDBJ whole genome shotgun (WGS) entry which is preliminary data.</text>
</comment>
<organism evidence="8 9">
    <name type="scientific">Malus domestica</name>
    <name type="common">Apple</name>
    <name type="synonym">Pyrus malus</name>
    <dbReference type="NCBI Taxonomy" id="3750"/>
    <lineage>
        <taxon>Eukaryota</taxon>
        <taxon>Viridiplantae</taxon>
        <taxon>Streptophyta</taxon>
        <taxon>Embryophyta</taxon>
        <taxon>Tracheophyta</taxon>
        <taxon>Spermatophyta</taxon>
        <taxon>Magnoliopsida</taxon>
        <taxon>eudicotyledons</taxon>
        <taxon>Gunneridae</taxon>
        <taxon>Pentapetalae</taxon>
        <taxon>rosids</taxon>
        <taxon>fabids</taxon>
        <taxon>Rosales</taxon>
        <taxon>Rosaceae</taxon>
        <taxon>Amygdaloideae</taxon>
        <taxon>Maleae</taxon>
        <taxon>Malus</taxon>
    </lineage>
</organism>
<feature type="region of interest" description="Disordered" evidence="5">
    <location>
        <begin position="26"/>
        <end position="51"/>
    </location>
</feature>
<dbReference type="EMBL" id="RDQH01000337">
    <property type="protein sequence ID" value="RXH84444.1"/>
    <property type="molecule type" value="Genomic_DNA"/>
</dbReference>
<sequence>MGWILFYLVMPQQGLACVKLRSCTSSGRVSSSGCGAEPPEQMDLRRKEDGSRDKVMKREICAVVTKGTLTEGEMVSANPDASYLMAMTENSQNLANQTAERPFGVCVVDVAPSQVILGQFGDDLECSALSCLLSELRPVEIVKPAKLLSPETEKVQIRHTRSPLVNELVPLSEFWDVERTVLSKPCKGLPDVNSVLKHFKDAFDWVEANNSGHIIPHEGVDIEYDSACEKITYVTVGKDSYLLEMPESLCSNIPSDYELHLPKKLGADVPAESFELSPVDRIFVCMGAKDNIMVYISDRAIRNCNNAVHWVLGSEILSNYRRRESVLEHFIYKAQCRGMFSTHYHRLAVDYQNNSKVSLCHMACQVGNGDGGVEEVTFLYRMSPGACPKSYGVNIARLGGKDLCLTLLPY</sequence>
<dbReference type="InterPro" id="IPR036678">
    <property type="entry name" value="MutS_con_dom_sf"/>
</dbReference>
<dbReference type="SUPFAM" id="SSF52540">
    <property type="entry name" value="P-loop containing nucleoside triphosphate hydrolases"/>
    <property type="match status" value="1"/>
</dbReference>
<dbReference type="Gene3D" id="3.40.1170.10">
    <property type="entry name" value="DNA repair protein MutS, domain I"/>
    <property type="match status" value="1"/>
</dbReference>
<evidence type="ECO:0000256" key="5">
    <source>
        <dbReference type="SAM" id="MobiDB-lite"/>
    </source>
</evidence>
<dbReference type="InterPro" id="IPR007860">
    <property type="entry name" value="DNA_mmatch_repair_MutS_con_dom"/>
</dbReference>
<evidence type="ECO:0000259" key="7">
    <source>
        <dbReference type="SMART" id="SM00534"/>
    </source>
</evidence>
<proteinExistence type="predicted"/>
<dbReference type="InterPro" id="IPR000432">
    <property type="entry name" value="DNA_mismatch_repair_MutS_C"/>
</dbReference>
<evidence type="ECO:0000256" key="3">
    <source>
        <dbReference type="ARBA" id="ARBA00022840"/>
    </source>
</evidence>
<dbReference type="Gene3D" id="1.10.1420.10">
    <property type="match status" value="1"/>
</dbReference>
<evidence type="ECO:0000256" key="1">
    <source>
        <dbReference type="ARBA" id="ARBA00022741"/>
    </source>
</evidence>
<dbReference type="InterPro" id="IPR036187">
    <property type="entry name" value="DNA_mismatch_repair_MutS_sf"/>
</dbReference>
<dbReference type="Pfam" id="PF00488">
    <property type="entry name" value="MutS_V"/>
    <property type="match status" value="1"/>
</dbReference>
<dbReference type="SMART" id="SM00534">
    <property type="entry name" value="MUTSac"/>
    <property type="match status" value="1"/>
</dbReference>
<keyword evidence="9" id="KW-1185">Reference proteome</keyword>
<dbReference type="Pfam" id="PF05188">
    <property type="entry name" value="MutS_II"/>
    <property type="match status" value="1"/>
</dbReference>
<dbReference type="Gene3D" id="3.40.50.300">
    <property type="entry name" value="P-loop containing nucleotide triphosphate hydrolases"/>
    <property type="match status" value="1"/>
</dbReference>
<reference evidence="8 9" key="1">
    <citation type="submission" date="2018-10" db="EMBL/GenBank/DDBJ databases">
        <title>A high-quality apple genome assembly.</title>
        <authorList>
            <person name="Hu J."/>
        </authorList>
    </citation>
    <scope>NUCLEOTIDE SEQUENCE [LARGE SCALE GENOMIC DNA]</scope>
    <source>
        <strain evidence="9">cv. HFTH1</strain>
        <tissue evidence="8">Young leaf</tissue>
    </source>
</reference>
<feature type="compositionally biased region" description="Basic and acidic residues" evidence="5">
    <location>
        <begin position="42"/>
        <end position="51"/>
    </location>
</feature>
<feature type="chain" id="PRO_5019757660" description="DNA mismatch repair proteins mutS family domain-containing protein" evidence="6">
    <location>
        <begin position="17"/>
        <end position="410"/>
    </location>
</feature>
<feature type="domain" description="DNA mismatch repair proteins mutS family" evidence="7">
    <location>
        <begin position="264"/>
        <end position="408"/>
    </location>
</feature>
<dbReference type="GO" id="GO:0030983">
    <property type="term" value="F:mismatched DNA binding"/>
    <property type="evidence" value="ECO:0007669"/>
    <property type="project" value="InterPro"/>
</dbReference>
<dbReference type="GO" id="GO:0006298">
    <property type="term" value="P:mismatch repair"/>
    <property type="evidence" value="ECO:0007669"/>
    <property type="project" value="InterPro"/>
</dbReference>
<gene>
    <name evidence="8" type="ORF">DVH24_027343</name>
</gene>
<dbReference type="GO" id="GO:0005524">
    <property type="term" value="F:ATP binding"/>
    <property type="evidence" value="ECO:0007669"/>
    <property type="project" value="UniProtKB-KW"/>
</dbReference>
<dbReference type="Gene3D" id="3.30.420.110">
    <property type="entry name" value="MutS, connector domain"/>
    <property type="match status" value="1"/>
</dbReference>
<keyword evidence="1" id="KW-0547">Nucleotide-binding</keyword>
<evidence type="ECO:0000256" key="6">
    <source>
        <dbReference type="SAM" id="SignalP"/>
    </source>
</evidence>
<accession>A0A498IQE8</accession>
<keyword evidence="6" id="KW-0732">Signal</keyword>
<dbReference type="InterPro" id="IPR016151">
    <property type="entry name" value="DNA_mismatch_repair_MutS_N"/>
</dbReference>
<dbReference type="SUPFAM" id="SSF48334">
    <property type="entry name" value="DNA repair protein MutS, domain III"/>
    <property type="match status" value="1"/>
</dbReference>
<evidence type="ECO:0000313" key="8">
    <source>
        <dbReference type="EMBL" id="RXH84444.1"/>
    </source>
</evidence>